<dbReference type="AlphaFoldDB" id="A0A317C5C0"/>
<sequence>MNTKEDYQQKIQAELELTQVKITELKARAKLASADERVSYKEHIHDMEQKLATTKTKLKVFSEAGDEAWEELKSGVDTAWKSFSASVQKASDKFKT</sequence>
<dbReference type="RefSeq" id="WP_109826172.1">
    <property type="nucleotide sequence ID" value="NZ_QGKL01000042.1"/>
</dbReference>
<accession>A0A317C5C0</accession>
<dbReference type="OrthoDB" id="9813316at2"/>
<evidence type="ECO:0000313" key="1">
    <source>
        <dbReference type="EMBL" id="PWQ93826.1"/>
    </source>
</evidence>
<reference evidence="1 2" key="1">
    <citation type="submission" date="2018-05" db="EMBL/GenBank/DDBJ databases">
        <title>Leucothrix arctica sp. nov., isolated from Arctic seawater.</title>
        <authorList>
            <person name="Choi A."/>
            <person name="Baek K."/>
        </authorList>
    </citation>
    <scope>NUCLEOTIDE SEQUENCE [LARGE SCALE GENOMIC DNA]</scope>
    <source>
        <strain evidence="1 2">IMCC9719</strain>
    </source>
</reference>
<organism evidence="1 2">
    <name type="scientific">Leucothrix arctica</name>
    <dbReference type="NCBI Taxonomy" id="1481894"/>
    <lineage>
        <taxon>Bacteria</taxon>
        <taxon>Pseudomonadati</taxon>
        <taxon>Pseudomonadota</taxon>
        <taxon>Gammaproteobacteria</taxon>
        <taxon>Thiotrichales</taxon>
        <taxon>Thiotrichaceae</taxon>
        <taxon>Leucothrix</taxon>
    </lineage>
</organism>
<proteinExistence type="predicted"/>
<protein>
    <recommendedName>
        <fullName evidence="3">Coiled coil domain-containing protein</fullName>
    </recommendedName>
</protein>
<name>A0A317C5C0_9GAMM</name>
<gene>
    <name evidence="1" type="ORF">DKT75_19685</name>
</gene>
<dbReference type="EMBL" id="QGKL01000042">
    <property type="protein sequence ID" value="PWQ93826.1"/>
    <property type="molecule type" value="Genomic_DNA"/>
</dbReference>
<comment type="caution">
    <text evidence="1">The sequence shown here is derived from an EMBL/GenBank/DDBJ whole genome shotgun (WGS) entry which is preliminary data.</text>
</comment>
<keyword evidence="2" id="KW-1185">Reference proteome</keyword>
<evidence type="ECO:0000313" key="2">
    <source>
        <dbReference type="Proteomes" id="UP000245506"/>
    </source>
</evidence>
<dbReference type="Proteomes" id="UP000245506">
    <property type="component" value="Unassembled WGS sequence"/>
</dbReference>
<evidence type="ECO:0008006" key="3">
    <source>
        <dbReference type="Google" id="ProtNLM"/>
    </source>
</evidence>